<gene>
    <name evidence="2" type="ORF">DdX_17703</name>
</gene>
<evidence type="ECO:0000313" key="2">
    <source>
        <dbReference type="EMBL" id="KAI1698790.1"/>
    </source>
</evidence>
<reference evidence="2" key="1">
    <citation type="submission" date="2022-01" db="EMBL/GenBank/DDBJ databases">
        <title>Genome Sequence Resource for Two Populations of Ditylenchus destructor, the Migratory Endoparasitic Phytonematode.</title>
        <authorList>
            <person name="Zhang H."/>
            <person name="Lin R."/>
            <person name="Xie B."/>
        </authorList>
    </citation>
    <scope>NUCLEOTIDE SEQUENCE</scope>
    <source>
        <strain evidence="2">BazhouSP</strain>
    </source>
</reference>
<dbReference type="Proteomes" id="UP001201812">
    <property type="component" value="Unassembled WGS sequence"/>
</dbReference>
<feature type="transmembrane region" description="Helical" evidence="1">
    <location>
        <begin position="45"/>
        <end position="70"/>
    </location>
</feature>
<dbReference type="EMBL" id="JAKKPZ010000204">
    <property type="protein sequence ID" value="KAI1698790.1"/>
    <property type="molecule type" value="Genomic_DNA"/>
</dbReference>
<keyword evidence="1" id="KW-0812">Transmembrane</keyword>
<evidence type="ECO:0000256" key="1">
    <source>
        <dbReference type="SAM" id="Phobius"/>
    </source>
</evidence>
<sequence>MNENSILSTIHVSTLLIIWMLSTAANSAVLFAFYKVRRHVNGMPFYVITTNSIICNLLVLLTDFPLSLALAFLKYDLQSTSILINEIHPFFYMLGSFYAVYCIADILLGLLLAINRLFIFMAPVQSQRFIASIWLMTFGIVILYELTGCGIHLYYGYVCVRKYGPILMLFVYFCIYLKLKVQSKGLSAIAFSKKKQTKLFKKFADIIRRRETAFLLQCFFICAIYEVRYAAHEFSTLFATDETSRMVVQYLKNYVSYIATADGYLVDFVDTTVAGAVVKDIIARGRVKDIGMLQCDLPVRDGAEVDADVWMVPAWSV</sequence>
<feature type="transmembrane region" description="Helical" evidence="1">
    <location>
        <begin position="90"/>
        <end position="112"/>
    </location>
</feature>
<keyword evidence="3" id="KW-1185">Reference proteome</keyword>
<feature type="transmembrane region" description="Helical" evidence="1">
    <location>
        <begin position="12"/>
        <end position="33"/>
    </location>
</feature>
<comment type="caution">
    <text evidence="2">The sequence shown here is derived from an EMBL/GenBank/DDBJ whole genome shotgun (WGS) entry which is preliminary data.</text>
</comment>
<protein>
    <recommendedName>
        <fullName evidence="4">G-protein coupled receptors family 1 profile domain-containing protein</fullName>
    </recommendedName>
</protein>
<evidence type="ECO:0008006" key="4">
    <source>
        <dbReference type="Google" id="ProtNLM"/>
    </source>
</evidence>
<accession>A0AAD4MLM5</accession>
<dbReference type="SUPFAM" id="SSF81321">
    <property type="entry name" value="Family A G protein-coupled receptor-like"/>
    <property type="match status" value="1"/>
</dbReference>
<evidence type="ECO:0000313" key="3">
    <source>
        <dbReference type="Proteomes" id="UP001201812"/>
    </source>
</evidence>
<organism evidence="2 3">
    <name type="scientific">Ditylenchus destructor</name>
    <dbReference type="NCBI Taxonomy" id="166010"/>
    <lineage>
        <taxon>Eukaryota</taxon>
        <taxon>Metazoa</taxon>
        <taxon>Ecdysozoa</taxon>
        <taxon>Nematoda</taxon>
        <taxon>Chromadorea</taxon>
        <taxon>Rhabditida</taxon>
        <taxon>Tylenchina</taxon>
        <taxon>Tylenchomorpha</taxon>
        <taxon>Sphaerularioidea</taxon>
        <taxon>Anguinidae</taxon>
        <taxon>Anguininae</taxon>
        <taxon>Ditylenchus</taxon>
    </lineage>
</organism>
<keyword evidence="1" id="KW-1133">Transmembrane helix</keyword>
<keyword evidence="1" id="KW-0472">Membrane</keyword>
<feature type="transmembrane region" description="Helical" evidence="1">
    <location>
        <begin position="133"/>
        <end position="157"/>
    </location>
</feature>
<name>A0AAD4MLM5_9BILA</name>
<proteinExistence type="predicted"/>
<dbReference type="AlphaFoldDB" id="A0AAD4MLM5"/>